<keyword evidence="2" id="KW-1185">Reference proteome</keyword>
<reference evidence="2" key="1">
    <citation type="submission" date="2016-12" db="EMBL/GenBank/DDBJ databases">
        <title>Complete Genome Sequence of Beggiatoa leptomitiformis D-401.</title>
        <authorList>
            <person name="Fomenkov A."/>
            <person name="Vincze T."/>
            <person name="Grabovich M."/>
            <person name="Anton B.P."/>
            <person name="Dubinina G."/>
            <person name="Orlova M."/>
            <person name="Belousova E."/>
            <person name="Roberts R.J."/>
        </authorList>
    </citation>
    <scope>NUCLEOTIDE SEQUENCE [LARGE SCALE GENOMIC DNA]</scope>
    <source>
        <strain evidence="2">D-401</strain>
    </source>
</reference>
<accession>A0A2N9YA25</accession>
<protein>
    <submittedName>
        <fullName evidence="1">Uncharacterized protein</fullName>
    </submittedName>
</protein>
<dbReference type="OrthoDB" id="2085273at2"/>
<dbReference type="EMBL" id="CP018889">
    <property type="protein sequence ID" value="AUI67316.2"/>
    <property type="molecule type" value="Genomic_DNA"/>
</dbReference>
<name>A0A2N9YA25_9GAMM</name>
<dbReference type="STRING" id="288004.AL038_05515"/>
<dbReference type="AlphaFoldDB" id="A0A2N9YA25"/>
<dbReference type="KEGG" id="blep:AL038_05515"/>
<organism evidence="1 2">
    <name type="scientific">Beggiatoa leptomitoformis</name>
    <dbReference type="NCBI Taxonomy" id="288004"/>
    <lineage>
        <taxon>Bacteria</taxon>
        <taxon>Pseudomonadati</taxon>
        <taxon>Pseudomonadota</taxon>
        <taxon>Gammaproteobacteria</taxon>
        <taxon>Thiotrichales</taxon>
        <taxon>Thiotrichaceae</taxon>
        <taxon>Beggiatoa</taxon>
    </lineage>
</organism>
<proteinExistence type="predicted"/>
<evidence type="ECO:0000313" key="2">
    <source>
        <dbReference type="Proteomes" id="UP000234271"/>
    </source>
</evidence>
<dbReference type="Proteomes" id="UP000234271">
    <property type="component" value="Chromosome"/>
</dbReference>
<gene>
    <name evidence="1" type="ORF">BLE401_00460</name>
</gene>
<sequence>MKILWVEDFGGVDDIEAMCTSIFQELVPDLRISSRTTDFRKNPEKLSKLIKNTQSAHEVMLCRHYHDFEKISEADILASIDTVLLDLNLSELVDPNAEIPKNYQHNKGGLYLYNFLIYAGFPRENIRFLTGVNIKLSELKEKYRKIHIPHAPESFEKNDVGYEKLRAWLKAQEQRPYLTLRRGIINACQFIKKLIGTDAKKIRFKEFLRNKPEINDLKTSMVDYLDTLEKFFSLAEPADKAKDYKLFVRTLAHEWEDNANVSNLGEKSKIALYIKACGIIMKEARNALAHNSINGNFDESSVAFLFIIAMRCMFELPDKPTPFERLLFSLFLEEKEIATIYNEKKIDLTKFYTTVKKTFWDSVVLDKVIKKQTDSVSFKRDCNISTKLTKEDFYKFFWLHLLTVKITNKDLMPTNTIGNNEVSLTVVHEIDVNAFYDQFNNSNSFLFHFSRHIYPYSF</sequence>
<evidence type="ECO:0000313" key="1">
    <source>
        <dbReference type="EMBL" id="AUI67316.2"/>
    </source>
</evidence>
<dbReference type="RefSeq" id="WP_062150179.1">
    <property type="nucleotide sequence ID" value="NZ_CP012373.2"/>
</dbReference>